<dbReference type="AlphaFoldDB" id="C3JCD5"/>
<comment type="caution">
    <text evidence="1">The sequence shown here is derived from an EMBL/GenBank/DDBJ whole genome shotgun (WGS) entry which is preliminary data.</text>
</comment>
<proteinExistence type="predicted"/>
<evidence type="ECO:0000313" key="1">
    <source>
        <dbReference type="EMBL" id="EEN82183.1"/>
    </source>
</evidence>
<sequence>MMKIYRSDDLFVGFGWDMEPKNTKCVHKENFCLLLLYKIYVVGHKEKRICCERRWSSLLLLLLTIFV</sequence>
<name>C3JCD5_POREA</name>
<accession>C3JCD5</accession>
<keyword evidence="2" id="KW-1185">Reference proteome</keyword>
<evidence type="ECO:0000313" key="2">
    <source>
        <dbReference type="Proteomes" id="UP000004295"/>
    </source>
</evidence>
<protein>
    <submittedName>
        <fullName evidence="1">Uncharacterized protein</fullName>
    </submittedName>
</protein>
<dbReference type="EMBL" id="ACNN01000031">
    <property type="protein sequence ID" value="EEN82183.1"/>
    <property type="molecule type" value="Genomic_DNA"/>
</dbReference>
<organism evidence="1 2">
    <name type="scientific">Porphyromonas endodontalis (strain ATCC 35406 / DSM 24491 / JCM 8526 / CCUG 16442 / BCRC 14492 / NCTC 13058 / HG 370)</name>
    <name type="common">Bacteroides endodontalis</name>
    <dbReference type="NCBI Taxonomy" id="553175"/>
    <lineage>
        <taxon>Bacteria</taxon>
        <taxon>Pseudomonadati</taxon>
        <taxon>Bacteroidota</taxon>
        <taxon>Bacteroidia</taxon>
        <taxon>Bacteroidales</taxon>
        <taxon>Porphyromonadaceae</taxon>
        <taxon>Porphyromonas</taxon>
    </lineage>
</organism>
<gene>
    <name evidence="1" type="ORF">POREN0001_2026</name>
</gene>
<dbReference type="Proteomes" id="UP000004295">
    <property type="component" value="Unassembled WGS sequence"/>
</dbReference>
<reference evidence="1 2" key="1">
    <citation type="submission" date="2009-04" db="EMBL/GenBank/DDBJ databases">
        <authorList>
            <person name="Sebastian Y."/>
            <person name="Madupu R."/>
            <person name="Durkin A.S."/>
            <person name="Torralba M."/>
            <person name="Methe B."/>
            <person name="Sutton G.G."/>
            <person name="Strausberg R.L."/>
            <person name="Nelson K.E."/>
        </authorList>
    </citation>
    <scope>NUCLEOTIDE SEQUENCE [LARGE SCALE GENOMIC DNA]</scope>
    <source>
        <strain evidence="2">ATCC 35406 / DSM 24491 / JCM 8526 / CCUG 16442 / BCRC 14492 / NCTC 13058 / HG 370</strain>
    </source>
</reference>